<dbReference type="InterPro" id="IPR009928">
    <property type="entry name" value="DnaI_N"/>
</dbReference>
<dbReference type="InterPro" id="IPR027417">
    <property type="entry name" value="P-loop_NTPase"/>
</dbReference>
<evidence type="ECO:0000259" key="2">
    <source>
        <dbReference type="Pfam" id="PF07319"/>
    </source>
</evidence>
<dbReference type="Pfam" id="PF00308">
    <property type="entry name" value="Bac_DnaA"/>
    <property type="match status" value="1"/>
</dbReference>
<organism evidence="3 4">
    <name type="scientific">Gemelliphila palaticanis</name>
    <dbReference type="NCBI Taxonomy" id="81950"/>
    <lineage>
        <taxon>Bacteria</taxon>
        <taxon>Bacillati</taxon>
        <taxon>Bacillota</taxon>
        <taxon>Bacilli</taxon>
        <taxon>Bacillales</taxon>
        <taxon>Gemellaceae</taxon>
        <taxon>Gemelliphila</taxon>
    </lineage>
</organism>
<feature type="domain" description="Primosomal DnaI N-terminal" evidence="2">
    <location>
        <begin position="1"/>
        <end position="82"/>
    </location>
</feature>
<sequence length="294" mass="34599">MKKISDIVGNSNKTIELSENIIKKLLDDSYINNFVKSNNLSKEDIYKNFSTIYEYYRINRNIDSNFYKPQLSFKNNIVELKYNETEEYKQTIAENRWYNRLKTEYISKSVLNSSFSNLTIDAEKSKVAKELITICNNKLNKINTKGLYIYGKTGIGKTYLMGCIYNYLLSKNLEPAIIYFPEFVRKMKSKIINSEYTYIIDEIRKQEVLIIDDIGAENITEFVRDEILVPIINYRSSENLLTFFTSNLDIRNLSETLSNTKNTIDETKAMRILDRIKYLAKPIYLDSKNEREFL</sequence>
<dbReference type="Proteomes" id="UP000531840">
    <property type="component" value="Unassembled WGS sequence"/>
</dbReference>
<reference evidence="3 4" key="1">
    <citation type="submission" date="2020-07" db="EMBL/GenBank/DDBJ databases">
        <title>MOT database genomes.</title>
        <authorList>
            <person name="Joseph S."/>
            <person name="Aduse-Opoku J."/>
            <person name="Hashim A."/>
            <person name="Wade W."/>
            <person name="Curtis M."/>
        </authorList>
    </citation>
    <scope>NUCLEOTIDE SEQUENCE [LARGE SCALE GENOMIC DNA]</scope>
    <source>
        <strain evidence="3 4">CIP 106318</strain>
    </source>
</reference>
<dbReference type="InterPro" id="IPR013317">
    <property type="entry name" value="DnaA_dom"/>
</dbReference>
<dbReference type="NCBIfam" id="NF006505">
    <property type="entry name" value="PRK08939.1"/>
    <property type="match status" value="1"/>
</dbReference>
<proteinExistence type="predicted"/>
<feature type="domain" description="Chromosomal replication initiator protein DnaA ATPAse" evidence="1">
    <location>
        <begin position="131"/>
        <end position="247"/>
    </location>
</feature>
<gene>
    <name evidence="3" type="primary">dnaI</name>
    <name evidence="3" type="ORF">HZY85_02135</name>
</gene>
<evidence type="ECO:0000313" key="3">
    <source>
        <dbReference type="EMBL" id="NYS46992.1"/>
    </source>
</evidence>
<protein>
    <submittedName>
        <fullName evidence="3">Primosomal protein DnaI</fullName>
    </submittedName>
</protein>
<dbReference type="CDD" id="cd00009">
    <property type="entry name" value="AAA"/>
    <property type="match status" value="1"/>
</dbReference>
<name>A0ABX2T043_9BACL</name>
<evidence type="ECO:0000259" key="1">
    <source>
        <dbReference type="Pfam" id="PF00308"/>
    </source>
</evidence>
<dbReference type="Gene3D" id="3.40.50.300">
    <property type="entry name" value="P-loop containing nucleotide triphosphate hydrolases"/>
    <property type="match status" value="1"/>
</dbReference>
<dbReference type="SUPFAM" id="SSF52540">
    <property type="entry name" value="P-loop containing nucleoside triphosphate hydrolases"/>
    <property type="match status" value="1"/>
</dbReference>
<dbReference type="RefSeq" id="WP_179940362.1">
    <property type="nucleotide sequence ID" value="NZ_JACBYF010000002.1"/>
</dbReference>
<dbReference type="PANTHER" id="PTHR30050">
    <property type="entry name" value="CHROMOSOMAL REPLICATION INITIATOR PROTEIN DNAA"/>
    <property type="match status" value="1"/>
</dbReference>
<keyword evidence="4" id="KW-1185">Reference proteome</keyword>
<dbReference type="PANTHER" id="PTHR30050:SF8">
    <property type="entry name" value="PRIMOSOMAL PROTEIN DNAI"/>
    <property type="match status" value="1"/>
</dbReference>
<evidence type="ECO:0000313" key="4">
    <source>
        <dbReference type="Proteomes" id="UP000531840"/>
    </source>
</evidence>
<accession>A0ABX2T043</accession>
<comment type="caution">
    <text evidence="3">The sequence shown here is derived from an EMBL/GenBank/DDBJ whole genome shotgun (WGS) entry which is preliminary data.</text>
</comment>
<dbReference type="Pfam" id="PF07319">
    <property type="entry name" value="DnaI_N"/>
    <property type="match status" value="1"/>
</dbReference>
<dbReference type="EMBL" id="JACBYF010000002">
    <property type="protein sequence ID" value="NYS46992.1"/>
    <property type="molecule type" value="Genomic_DNA"/>
</dbReference>